<keyword evidence="8" id="KW-0809">Transit peptide</keyword>
<evidence type="ECO:0000256" key="1">
    <source>
        <dbReference type="ARBA" id="ARBA00004508"/>
    </source>
</evidence>
<evidence type="ECO:0000256" key="9">
    <source>
        <dbReference type="ARBA" id="ARBA00022989"/>
    </source>
</evidence>
<keyword evidence="5" id="KW-0808">Transferase</keyword>
<dbReference type="KEGG" id="ppp:112279064"/>
<dbReference type="GO" id="GO:0031969">
    <property type="term" value="C:chloroplast membrane"/>
    <property type="evidence" value="ECO:0007669"/>
    <property type="project" value="UniProtKB-SubCell"/>
</dbReference>
<dbReference type="OrthoDB" id="5673at2759"/>
<reference evidence="13" key="3">
    <citation type="submission" date="2020-12" db="UniProtKB">
        <authorList>
            <consortium name="EnsemblPlants"/>
        </authorList>
    </citation>
    <scope>IDENTIFICATION</scope>
</reference>
<dbReference type="GO" id="GO:0016301">
    <property type="term" value="F:kinase activity"/>
    <property type="evidence" value="ECO:0000318"/>
    <property type="project" value="GO_Central"/>
</dbReference>
<dbReference type="PANTHER" id="PTHR32523">
    <property type="entry name" value="PHYTOL KINASE 1, CHLOROPLASTIC"/>
    <property type="match status" value="1"/>
</dbReference>
<evidence type="ECO:0000256" key="8">
    <source>
        <dbReference type="ARBA" id="ARBA00022946"/>
    </source>
</evidence>
<reference evidence="12 14" key="1">
    <citation type="journal article" date="2008" name="Science">
        <title>The Physcomitrella genome reveals evolutionary insights into the conquest of land by plants.</title>
        <authorList>
            <person name="Rensing S."/>
            <person name="Lang D."/>
            <person name="Zimmer A."/>
            <person name="Terry A."/>
            <person name="Salamov A."/>
            <person name="Shapiro H."/>
            <person name="Nishiyama T."/>
            <person name="Perroud P.-F."/>
            <person name="Lindquist E."/>
            <person name="Kamisugi Y."/>
            <person name="Tanahashi T."/>
            <person name="Sakakibara K."/>
            <person name="Fujita T."/>
            <person name="Oishi K."/>
            <person name="Shin-I T."/>
            <person name="Kuroki Y."/>
            <person name="Toyoda A."/>
            <person name="Suzuki Y."/>
            <person name="Hashimoto A."/>
            <person name="Yamaguchi K."/>
            <person name="Sugano A."/>
            <person name="Kohara Y."/>
            <person name="Fujiyama A."/>
            <person name="Anterola A."/>
            <person name="Aoki S."/>
            <person name="Ashton N."/>
            <person name="Barbazuk W.B."/>
            <person name="Barker E."/>
            <person name="Bennetzen J."/>
            <person name="Bezanilla M."/>
            <person name="Blankenship R."/>
            <person name="Cho S.H."/>
            <person name="Dutcher S."/>
            <person name="Estelle M."/>
            <person name="Fawcett J.A."/>
            <person name="Gundlach H."/>
            <person name="Hanada K."/>
            <person name="Heyl A."/>
            <person name="Hicks K.A."/>
            <person name="Hugh J."/>
            <person name="Lohr M."/>
            <person name="Mayer K."/>
            <person name="Melkozernov A."/>
            <person name="Murata T."/>
            <person name="Nelson D."/>
            <person name="Pils B."/>
            <person name="Prigge M."/>
            <person name="Reiss B."/>
            <person name="Renner T."/>
            <person name="Rombauts S."/>
            <person name="Rushton P."/>
            <person name="Sanderfoot A."/>
            <person name="Schween G."/>
            <person name="Shiu S.-H."/>
            <person name="Stueber K."/>
            <person name="Theodoulou F.L."/>
            <person name="Tu H."/>
            <person name="Van de Peer Y."/>
            <person name="Verrier P.J."/>
            <person name="Waters E."/>
            <person name="Wood A."/>
            <person name="Yang L."/>
            <person name="Cove D."/>
            <person name="Cuming A."/>
            <person name="Hasebe M."/>
            <person name="Lucas S."/>
            <person name="Mishler D.B."/>
            <person name="Reski R."/>
            <person name="Grigoriev I."/>
            <person name="Quatrano R.S."/>
            <person name="Boore J.L."/>
        </authorList>
    </citation>
    <scope>NUCLEOTIDE SEQUENCE [LARGE SCALE GENOMIC DNA]</scope>
    <source>
        <strain evidence="13 14">cv. Gransden 2004</strain>
    </source>
</reference>
<dbReference type="Proteomes" id="UP000006727">
    <property type="component" value="Chromosome 2"/>
</dbReference>
<dbReference type="GeneID" id="112279064"/>
<protein>
    <recommendedName>
        <fullName evidence="15">Phytol kinase</fullName>
    </recommendedName>
</protein>
<evidence type="ECO:0000313" key="13">
    <source>
        <dbReference type="EnsemblPlants" id="Pp3c2_17720V3.1"/>
    </source>
</evidence>
<keyword evidence="6 11" id="KW-0812">Transmembrane</keyword>
<evidence type="ECO:0008006" key="15">
    <source>
        <dbReference type="Google" id="ProtNLM"/>
    </source>
</evidence>
<sequence>MALHMHSHALVRSKTVACCNSPSELSRLTDDRSARCGVGRQRENHHDSRVSGEEMPKRFGVVFGRGWKGQFSLSFGPGVRGSDPGIPNELLVARCASFGRDVEGVDQGTSSLAPVPCEHSQGRVATPSHSWTAVFSEIRKTFVSLGSDGFSFCGPAGSQERFRRFSAALLCSCAVITPGLASSPVAAVESLPASDFVAAVITLAGALGVLQFFDELAKRDLLEKKLSRKLCHILSGMVFMLLWPLFSSAPQAKWLAALAPAANGLRMIGLGLGIWKNEALVKAISRGGSQSELLHGPLYYAITITISTLCFWRNSPVGAVAVATLCAGDGFADILGRKYGAHKLPYNNSKSFVGSVAFFVIASLASMGYLAYFSAFGFFTATTKMYFATLGVTFASAVAESLPLPLDDNFTVPFTALVVGMLLLPH</sequence>
<comment type="similarity">
    <text evidence="2">Belongs to the polyprenol kinase family.</text>
</comment>
<dbReference type="RefSeq" id="XP_024368921.1">
    <property type="nucleotide sequence ID" value="XM_024513153.2"/>
</dbReference>
<feature type="transmembrane region" description="Helical" evidence="11">
    <location>
        <begin position="296"/>
        <end position="314"/>
    </location>
</feature>
<proteinExistence type="inferred from homology"/>
<dbReference type="AlphaFoldDB" id="A0A2K1L1Z4"/>
<evidence type="ECO:0000256" key="11">
    <source>
        <dbReference type="SAM" id="Phobius"/>
    </source>
</evidence>
<keyword evidence="7" id="KW-0418">Kinase</keyword>
<keyword evidence="14" id="KW-1185">Reference proteome</keyword>
<organism evidence="12">
    <name type="scientific">Physcomitrium patens</name>
    <name type="common">Spreading-leaved earth moss</name>
    <name type="synonym">Physcomitrella patens</name>
    <dbReference type="NCBI Taxonomy" id="3218"/>
    <lineage>
        <taxon>Eukaryota</taxon>
        <taxon>Viridiplantae</taxon>
        <taxon>Streptophyta</taxon>
        <taxon>Embryophyta</taxon>
        <taxon>Bryophyta</taxon>
        <taxon>Bryophytina</taxon>
        <taxon>Bryopsida</taxon>
        <taxon>Funariidae</taxon>
        <taxon>Funariales</taxon>
        <taxon>Funariaceae</taxon>
        <taxon>Physcomitrium</taxon>
    </lineage>
</organism>
<evidence type="ECO:0000256" key="3">
    <source>
        <dbReference type="ARBA" id="ARBA00022528"/>
    </source>
</evidence>
<dbReference type="EMBL" id="ABEU02000002">
    <property type="protein sequence ID" value="PNR60052.1"/>
    <property type="molecule type" value="Genomic_DNA"/>
</dbReference>
<feature type="transmembrane region" description="Helical" evidence="11">
    <location>
        <begin position="352"/>
        <end position="373"/>
    </location>
</feature>
<evidence type="ECO:0000313" key="14">
    <source>
        <dbReference type="Proteomes" id="UP000006727"/>
    </source>
</evidence>
<evidence type="ECO:0000256" key="10">
    <source>
        <dbReference type="ARBA" id="ARBA00023136"/>
    </source>
</evidence>
<evidence type="ECO:0000256" key="2">
    <source>
        <dbReference type="ARBA" id="ARBA00010794"/>
    </source>
</evidence>
<evidence type="ECO:0000256" key="7">
    <source>
        <dbReference type="ARBA" id="ARBA00022777"/>
    </source>
</evidence>
<dbReference type="Gramene" id="Pp3c2_17720V3.2">
    <property type="protein sequence ID" value="Pp3c2_17720V3.2"/>
    <property type="gene ID" value="Pp3c2_17720"/>
</dbReference>
<feature type="transmembrane region" description="Helical" evidence="11">
    <location>
        <begin position="230"/>
        <end position="246"/>
    </location>
</feature>
<evidence type="ECO:0000256" key="4">
    <source>
        <dbReference type="ARBA" id="ARBA00022640"/>
    </source>
</evidence>
<feature type="transmembrane region" description="Helical" evidence="11">
    <location>
        <begin position="193"/>
        <end position="210"/>
    </location>
</feature>
<dbReference type="STRING" id="3218.A0A2K1L1Z4"/>
<evidence type="ECO:0000313" key="12">
    <source>
        <dbReference type="EMBL" id="PNR60052.1"/>
    </source>
</evidence>
<keyword evidence="9 11" id="KW-1133">Transmembrane helix</keyword>
<reference evidence="12 14" key="2">
    <citation type="journal article" date="2018" name="Plant J.">
        <title>The Physcomitrella patens chromosome-scale assembly reveals moss genome structure and evolution.</title>
        <authorList>
            <person name="Lang D."/>
            <person name="Ullrich K.K."/>
            <person name="Murat F."/>
            <person name="Fuchs J."/>
            <person name="Jenkins J."/>
            <person name="Haas F.B."/>
            <person name="Piednoel M."/>
            <person name="Gundlach H."/>
            <person name="Van Bel M."/>
            <person name="Meyberg R."/>
            <person name="Vives C."/>
            <person name="Morata J."/>
            <person name="Symeonidi A."/>
            <person name="Hiss M."/>
            <person name="Muchero W."/>
            <person name="Kamisugi Y."/>
            <person name="Saleh O."/>
            <person name="Blanc G."/>
            <person name="Decker E.L."/>
            <person name="van Gessel N."/>
            <person name="Grimwood J."/>
            <person name="Hayes R.D."/>
            <person name="Graham S.W."/>
            <person name="Gunter L.E."/>
            <person name="McDaniel S.F."/>
            <person name="Hoernstein S.N.W."/>
            <person name="Larsson A."/>
            <person name="Li F.W."/>
            <person name="Perroud P.F."/>
            <person name="Phillips J."/>
            <person name="Ranjan P."/>
            <person name="Rokshar D.S."/>
            <person name="Rothfels C.J."/>
            <person name="Schneider L."/>
            <person name="Shu S."/>
            <person name="Stevenson D.W."/>
            <person name="Thummler F."/>
            <person name="Tillich M."/>
            <person name="Villarreal Aguilar J.C."/>
            <person name="Widiez T."/>
            <person name="Wong G.K."/>
            <person name="Wymore A."/>
            <person name="Zhang Y."/>
            <person name="Zimmer A.D."/>
            <person name="Quatrano R.S."/>
            <person name="Mayer K.F.X."/>
            <person name="Goodstein D."/>
            <person name="Casacuberta J.M."/>
            <person name="Vandepoele K."/>
            <person name="Reski R."/>
            <person name="Cuming A.C."/>
            <person name="Tuskan G.A."/>
            <person name="Maumus F."/>
            <person name="Salse J."/>
            <person name="Schmutz J."/>
            <person name="Rensing S.A."/>
        </authorList>
    </citation>
    <scope>NUCLEOTIDE SEQUENCE [LARGE SCALE GENOMIC DNA]</scope>
    <source>
        <strain evidence="13 14">cv. Gransden 2004</strain>
    </source>
</reference>
<dbReference type="EnsemblPlants" id="Pp3c2_17720V3.1">
    <property type="protein sequence ID" value="Pp3c2_17720V3.1"/>
    <property type="gene ID" value="Pp3c2_17720"/>
</dbReference>
<evidence type="ECO:0000256" key="6">
    <source>
        <dbReference type="ARBA" id="ARBA00022692"/>
    </source>
</evidence>
<dbReference type="OMA" id="RCASFGR"/>
<comment type="subcellular location">
    <subcellularLocation>
        <location evidence="1">Plastid</location>
        <location evidence="1">Chloroplast membrane</location>
        <topology evidence="1">Multi-pass membrane protein</topology>
    </subcellularLocation>
</comment>
<accession>A0A2K1L1Z4</accession>
<keyword evidence="10 11" id="KW-0472">Membrane</keyword>
<dbReference type="Gramene" id="Pp3c2_17720V3.1">
    <property type="protein sequence ID" value="Pp3c2_17720V3.1"/>
    <property type="gene ID" value="Pp3c2_17720"/>
</dbReference>
<gene>
    <name evidence="13" type="primary">LOC112279064</name>
    <name evidence="12" type="ORF">PHYPA_002845</name>
</gene>
<dbReference type="EnsemblPlants" id="Pp3c2_17720V3.2">
    <property type="protein sequence ID" value="Pp3c2_17720V3.2"/>
    <property type="gene ID" value="Pp3c2_17720"/>
</dbReference>
<dbReference type="PANTHER" id="PTHR32523:SF7">
    <property type="entry name" value="FARNESOL KINASE, CHLOROPLASTIC"/>
    <property type="match status" value="1"/>
</dbReference>
<evidence type="ECO:0000256" key="5">
    <source>
        <dbReference type="ARBA" id="ARBA00022679"/>
    </source>
</evidence>
<dbReference type="PaxDb" id="3218-PP1S281_105V6.1"/>
<keyword evidence="4" id="KW-0934">Plastid</keyword>
<name>A0A2K1L1Z4_PHYPA</name>
<keyword evidence="3" id="KW-0150">Chloroplast</keyword>
<feature type="transmembrane region" description="Helical" evidence="11">
    <location>
        <begin position="167"/>
        <end position="187"/>
    </location>
</feature>
<dbReference type="InterPro" id="IPR039606">
    <property type="entry name" value="Phytol/farnesol_kinase"/>
</dbReference>